<keyword evidence="2" id="KW-1185">Reference proteome</keyword>
<dbReference type="EMBL" id="MU117974">
    <property type="protein sequence ID" value="KAF9651576.1"/>
    <property type="molecule type" value="Genomic_DNA"/>
</dbReference>
<accession>A0ACB6ZPH5</accession>
<comment type="caution">
    <text evidence="1">The sequence shown here is derived from an EMBL/GenBank/DDBJ whole genome shotgun (WGS) entry which is preliminary data.</text>
</comment>
<organism evidence="1 2">
    <name type="scientific">Thelephora ganbajun</name>
    <name type="common">Ganba fungus</name>
    <dbReference type="NCBI Taxonomy" id="370292"/>
    <lineage>
        <taxon>Eukaryota</taxon>
        <taxon>Fungi</taxon>
        <taxon>Dikarya</taxon>
        <taxon>Basidiomycota</taxon>
        <taxon>Agaricomycotina</taxon>
        <taxon>Agaricomycetes</taxon>
        <taxon>Thelephorales</taxon>
        <taxon>Thelephoraceae</taxon>
        <taxon>Thelephora</taxon>
    </lineage>
</organism>
<name>A0ACB6ZPH5_THEGA</name>
<evidence type="ECO:0000313" key="2">
    <source>
        <dbReference type="Proteomes" id="UP000886501"/>
    </source>
</evidence>
<proteinExistence type="predicted"/>
<reference evidence="1" key="1">
    <citation type="submission" date="2019-10" db="EMBL/GenBank/DDBJ databases">
        <authorList>
            <consortium name="DOE Joint Genome Institute"/>
            <person name="Kuo A."/>
            <person name="Miyauchi S."/>
            <person name="Kiss E."/>
            <person name="Drula E."/>
            <person name="Kohler A."/>
            <person name="Sanchez-Garcia M."/>
            <person name="Andreopoulos B."/>
            <person name="Barry K.W."/>
            <person name="Bonito G."/>
            <person name="Buee M."/>
            <person name="Carver A."/>
            <person name="Chen C."/>
            <person name="Cichocki N."/>
            <person name="Clum A."/>
            <person name="Culley D."/>
            <person name="Crous P.W."/>
            <person name="Fauchery L."/>
            <person name="Girlanda M."/>
            <person name="Hayes R."/>
            <person name="Keri Z."/>
            <person name="Labutti K."/>
            <person name="Lipzen A."/>
            <person name="Lombard V."/>
            <person name="Magnuson J."/>
            <person name="Maillard F."/>
            <person name="Morin E."/>
            <person name="Murat C."/>
            <person name="Nolan M."/>
            <person name="Ohm R."/>
            <person name="Pangilinan J."/>
            <person name="Pereira M."/>
            <person name="Perotto S."/>
            <person name="Peter M."/>
            <person name="Riley R."/>
            <person name="Sitrit Y."/>
            <person name="Stielow B."/>
            <person name="Szollosi G."/>
            <person name="Zifcakova L."/>
            <person name="Stursova M."/>
            <person name="Spatafora J.W."/>
            <person name="Tedersoo L."/>
            <person name="Vaario L.-M."/>
            <person name="Yamada A."/>
            <person name="Yan M."/>
            <person name="Wang P."/>
            <person name="Xu J."/>
            <person name="Bruns T."/>
            <person name="Baldrian P."/>
            <person name="Vilgalys R."/>
            <person name="Henrissat B."/>
            <person name="Grigoriev I.V."/>
            <person name="Hibbett D."/>
            <person name="Nagy L.G."/>
            <person name="Martin F.M."/>
        </authorList>
    </citation>
    <scope>NUCLEOTIDE SEQUENCE</scope>
    <source>
        <strain evidence="1">P2</strain>
    </source>
</reference>
<evidence type="ECO:0000313" key="1">
    <source>
        <dbReference type="EMBL" id="KAF9651576.1"/>
    </source>
</evidence>
<protein>
    <submittedName>
        <fullName evidence="1">Uncharacterized protein</fullName>
    </submittedName>
</protein>
<reference evidence="1" key="2">
    <citation type="journal article" date="2020" name="Nat. Commun.">
        <title>Large-scale genome sequencing of mycorrhizal fungi provides insights into the early evolution of symbiotic traits.</title>
        <authorList>
            <person name="Miyauchi S."/>
            <person name="Kiss E."/>
            <person name="Kuo A."/>
            <person name="Drula E."/>
            <person name="Kohler A."/>
            <person name="Sanchez-Garcia M."/>
            <person name="Morin E."/>
            <person name="Andreopoulos B."/>
            <person name="Barry K.W."/>
            <person name="Bonito G."/>
            <person name="Buee M."/>
            <person name="Carver A."/>
            <person name="Chen C."/>
            <person name="Cichocki N."/>
            <person name="Clum A."/>
            <person name="Culley D."/>
            <person name="Crous P.W."/>
            <person name="Fauchery L."/>
            <person name="Girlanda M."/>
            <person name="Hayes R.D."/>
            <person name="Keri Z."/>
            <person name="LaButti K."/>
            <person name="Lipzen A."/>
            <person name="Lombard V."/>
            <person name="Magnuson J."/>
            <person name="Maillard F."/>
            <person name="Murat C."/>
            <person name="Nolan M."/>
            <person name="Ohm R.A."/>
            <person name="Pangilinan J."/>
            <person name="Pereira M.F."/>
            <person name="Perotto S."/>
            <person name="Peter M."/>
            <person name="Pfister S."/>
            <person name="Riley R."/>
            <person name="Sitrit Y."/>
            <person name="Stielow J.B."/>
            <person name="Szollosi G."/>
            <person name="Zifcakova L."/>
            <person name="Stursova M."/>
            <person name="Spatafora J.W."/>
            <person name="Tedersoo L."/>
            <person name="Vaario L.M."/>
            <person name="Yamada A."/>
            <person name="Yan M."/>
            <person name="Wang P."/>
            <person name="Xu J."/>
            <person name="Bruns T."/>
            <person name="Baldrian P."/>
            <person name="Vilgalys R."/>
            <person name="Dunand C."/>
            <person name="Henrissat B."/>
            <person name="Grigoriev I.V."/>
            <person name="Hibbett D."/>
            <person name="Nagy L.G."/>
            <person name="Martin F.M."/>
        </authorList>
    </citation>
    <scope>NUCLEOTIDE SEQUENCE</scope>
    <source>
        <strain evidence="1">P2</strain>
    </source>
</reference>
<sequence length="733" mass="82932">MTNKLLTLVASSTTNSGGKGKARLIVDQDDVVDDFDSVVVDVMDQLLERVDSCLDVIQGHNKAPVIPINPNPVETGTKTNASRGRLDPALQHASHITKPQLKFNHKPNNHRNYRWCPSLKHKYNARVPLGYFSPEDQDESISRMPHPYQYEITHISYPPSVFQASPPHAPSSFEETPFTWVSTPQEFQVMMGKLRQVKEIAVDLEHHRHRSFNGFVCLMQISTRHDDFIVDTLILREDLEELNEIFTNPNVLKVFHGAESDIVWLQENFEIYVVGLFDTYYASKVLELPRHGLATLLGMYCDFAADKRYQQADWRIRPLPKEMLAYARSDTHFLLFIYDNLRNALLDRASSRSQSRTSETPQSQAGINFDPKYSLLGEVMSRSEETSLRLHRTENYDEEGSGPGGWDTIARKWNKVAFTRAAHRSIAKSIYLRIHDWRDRVAREEDESTTYVLPQHYLFQLAEQPPNDLPALLNIFRTVPPVIKRRANELLDEIRAGGSESVDISRPRKTVADLGQTNDTRPVKDIVQSDFHSESGPFEQLFPPLNTLFSVRQMSYKATSSLLLGAEFSSNRTQLTRPHFSEVKSKIHDALVVAPTIIRAAKTEAEAIALHDSLGSVARAQTTTAQIEVAFVPASERQHTTSEIADTIITVGQRSQQKKKRKRNPASNVPENDVEMFDYTAEPGLLDVSDMTQVGPVTKKRSKEPASMPYGNFPAPPKAHSQPKSGNQSHSFR</sequence>
<gene>
    <name evidence="1" type="ORF">BDM02DRAFT_3110300</name>
</gene>
<dbReference type="Proteomes" id="UP000886501">
    <property type="component" value="Unassembled WGS sequence"/>
</dbReference>